<dbReference type="InterPro" id="IPR000010">
    <property type="entry name" value="Cystatin_dom"/>
</dbReference>
<organism evidence="5 6">
    <name type="scientific">Arachis hypogaea</name>
    <name type="common">Peanut</name>
    <dbReference type="NCBI Taxonomy" id="3818"/>
    <lineage>
        <taxon>Eukaryota</taxon>
        <taxon>Viridiplantae</taxon>
        <taxon>Streptophyta</taxon>
        <taxon>Embryophyta</taxon>
        <taxon>Tracheophyta</taxon>
        <taxon>Spermatophyta</taxon>
        <taxon>Magnoliopsida</taxon>
        <taxon>eudicotyledons</taxon>
        <taxon>Gunneridae</taxon>
        <taxon>Pentapetalae</taxon>
        <taxon>rosids</taxon>
        <taxon>fabids</taxon>
        <taxon>Fabales</taxon>
        <taxon>Fabaceae</taxon>
        <taxon>Papilionoideae</taxon>
        <taxon>50 kb inversion clade</taxon>
        <taxon>dalbergioids sensu lato</taxon>
        <taxon>Dalbergieae</taxon>
        <taxon>Pterocarpus clade</taxon>
        <taxon>Arachis</taxon>
    </lineage>
</organism>
<evidence type="ECO:0000259" key="4">
    <source>
        <dbReference type="Pfam" id="PF16845"/>
    </source>
</evidence>
<keyword evidence="2" id="KW-0789">Thiol protease inhibitor</keyword>
<name>A0A445AY37_ARAHY</name>
<accession>A0A445AY37</accession>
<dbReference type="InterPro" id="IPR046350">
    <property type="entry name" value="Cystatin_sf"/>
</dbReference>
<reference evidence="5 6" key="1">
    <citation type="submission" date="2019-01" db="EMBL/GenBank/DDBJ databases">
        <title>Sequencing of cultivated peanut Arachis hypogaea provides insights into genome evolution and oil improvement.</title>
        <authorList>
            <person name="Chen X."/>
        </authorList>
    </citation>
    <scope>NUCLEOTIDE SEQUENCE [LARGE SCALE GENOMIC DNA]</scope>
    <source>
        <strain evidence="6">cv. Fuhuasheng</strain>
        <tissue evidence="5">Leaves</tissue>
    </source>
</reference>
<evidence type="ECO:0000313" key="5">
    <source>
        <dbReference type="EMBL" id="RYR31317.1"/>
    </source>
</evidence>
<evidence type="ECO:0000256" key="3">
    <source>
        <dbReference type="SAM" id="SignalP"/>
    </source>
</evidence>
<dbReference type="EMBL" id="SDMP01000011">
    <property type="protein sequence ID" value="RYR31317.1"/>
    <property type="molecule type" value="Genomic_DNA"/>
</dbReference>
<dbReference type="GO" id="GO:0004869">
    <property type="term" value="F:cysteine-type endopeptidase inhibitor activity"/>
    <property type="evidence" value="ECO:0007669"/>
    <property type="project" value="UniProtKB-KW"/>
</dbReference>
<dbReference type="Gene3D" id="3.10.450.10">
    <property type="match status" value="1"/>
</dbReference>
<keyword evidence="1" id="KW-0646">Protease inhibitor</keyword>
<dbReference type="AlphaFoldDB" id="A0A445AY37"/>
<proteinExistence type="predicted"/>
<dbReference type="PANTHER" id="PTHR47364:SF2">
    <property type="entry name" value="CYSTEINE PROTEINASE INHIBITOR 5"/>
    <property type="match status" value="1"/>
</dbReference>
<dbReference type="SUPFAM" id="SSF54403">
    <property type="entry name" value="Cystatin/monellin"/>
    <property type="match status" value="1"/>
</dbReference>
<dbReference type="Pfam" id="PF16845">
    <property type="entry name" value="SQAPI"/>
    <property type="match status" value="1"/>
</dbReference>
<comment type="caution">
    <text evidence="5">The sequence shown here is derived from an EMBL/GenBank/DDBJ whole genome shotgun (WGS) entry which is preliminary data.</text>
</comment>
<feature type="signal peptide" evidence="3">
    <location>
        <begin position="1"/>
        <end position="21"/>
    </location>
</feature>
<feature type="chain" id="PRO_5019298146" description="Cystatin domain-containing protein" evidence="3">
    <location>
        <begin position="22"/>
        <end position="107"/>
    </location>
</feature>
<dbReference type="CDD" id="cd00042">
    <property type="entry name" value="CY"/>
    <property type="match status" value="1"/>
</dbReference>
<dbReference type="Proteomes" id="UP000289738">
    <property type="component" value="Chromosome B01"/>
</dbReference>
<feature type="domain" description="Cystatin" evidence="4">
    <location>
        <begin position="35"/>
        <end position="102"/>
    </location>
</feature>
<keyword evidence="6" id="KW-1185">Reference proteome</keyword>
<sequence>MRRECYVVCLLFGLSITATMASRKEASGGLIAGDLAQFAVTVHNKQSDDPLKLLAVNNGFTQVVSGGINYKIILLAVDGLTKQYQAIVFENHSQNSRKLISFIPYFS</sequence>
<gene>
    <name evidence="5" type="ORF">Ahy_B01g056120</name>
</gene>
<keyword evidence="3" id="KW-0732">Signal</keyword>
<evidence type="ECO:0000256" key="2">
    <source>
        <dbReference type="ARBA" id="ARBA00022704"/>
    </source>
</evidence>
<evidence type="ECO:0000313" key="6">
    <source>
        <dbReference type="Proteomes" id="UP000289738"/>
    </source>
</evidence>
<dbReference type="PANTHER" id="PTHR47364">
    <property type="entry name" value="CYSTEINE PROTEINASE INHIBITOR 5"/>
    <property type="match status" value="1"/>
</dbReference>
<evidence type="ECO:0000256" key="1">
    <source>
        <dbReference type="ARBA" id="ARBA00022690"/>
    </source>
</evidence>
<protein>
    <recommendedName>
        <fullName evidence="4">Cystatin domain-containing protein</fullName>
    </recommendedName>
</protein>